<accession>A0A1Z4ECU0</accession>
<gene>
    <name evidence="2" type="ORF">MSG_00599</name>
</gene>
<dbReference type="EMBL" id="AP018164">
    <property type="protein sequence ID" value="BAX90763.1"/>
    <property type="molecule type" value="Genomic_DNA"/>
</dbReference>
<dbReference type="AlphaFoldDB" id="A0A1Z4ECU0"/>
<dbReference type="Proteomes" id="UP000217736">
    <property type="component" value="Chromosome"/>
</dbReference>
<name>A0A1Z4ECU0_9MYCO</name>
<sequence>MAVFTLIDQFGEVDVQAELPPAVDEPAAGLEQQRIPGGNVVGGEPAARSARRCDVAQQPVLRGRRQVTDQQVLGDPHGGKGGVETHPVQRGQPVLTQVDADCAAVRGQLGAQPTHDVGLEIDDGRLVEFVDRGARRPPQPVGPGIQARGEQDDLADAGASGVGEKVVEVPGVRPEDGDQARGDGVGIVVGIQLVCDHLGEVK</sequence>
<evidence type="ECO:0000313" key="2">
    <source>
        <dbReference type="EMBL" id="BAX90763.1"/>
    </source>
</evidence>
<organism evidence="2 3">
    <name type="scientific">Mycobacterium shigaense</name>
    <dbReference type="NCBI Taxonomy" id="722731"/>
    <lineage>
        <taxon>Bacteria</taxon>
        <taxon>Bacillati</taxon>
        <taxon>Actinomycetota</taxon>
        <taxon>Actinomycetes</taxon>
        <taxon>Mycobacteriales</taxon>
        <taxon>Mycobacteriaceae</taxon>
        <taxon>Mycobacterium</taxon>
        <taxon>Mycobacterium simiae complex</taxon>
    </lineage>
</organism>
<protein>
    <submittedName>
        <fullName evidence="2">Uncharacterized protein</fullName>
    </submittedName>
</protein>
<dbReference type="KEGG" id="mshg:MSG_00599"/>
<feature type="region of interest" description="Disordered" evidence="1">
    <location>
        <begin position="133"/>
        <end position="162"/>
    </location>
</feature>
<reference evidence="3" key="1">
    <citation type="submission" date="2017-06" db="EMBL/GenBank/DDBJ databases">
        <title>Complete Genome Sequence of Mycobacterium shigaense.</title>
        <authorList>
            <person name="Fukano H."/>
            <person name="Yoshida M."/>
            <person name="Kazumi Y."/>
            <person name="Ogura Y."/>
            <person name="Mitarai S."/>
            <person name="Hayashi T."/>
            <person name="Hoshino Y."/>
        </authorList>
    </citation>
    <scope>NUCLEOTIDE SEQUENCE [LARGE SCALE GENOMIC DNA]</scope>
    <source>
        <strain evidence="3">UN-152</strain>
    </source>
</reference>
<keyword evidence="3" id="KW-1185">Reference proteome</keyword>
<evidence type="ECO:0000313" key="3">
    <source>
        <dbReference type="Proteomes" id="UP000217736"/>
    </source>
</evidence>
<evidence type="ECO:0000256" key="1">
    <source>
        <dbReference type="SAM" id="MobiDB-lite"/>
    </source>
</evidence>
<proteinExistence type="predicted"/>